<feature type="compositionally biased region" description="Polar residues" evidence="1">
    <location>
        <begin position="56"/>
        <end position="73"/>
    </location>
</feature>
<dbReference type="GO" id="GO:0010468">
    <property type="term" value="P:regulation of gene expression"/>
    <property type="evidence" value="ECO:0007669"/>
    <property type="project" value="InterPro"/>
</dbReference>
<dbReference type="OrthoDB" id="418242at2759"/>
<proteinExistence type="predicted"/>
<dbReference type="GO" id="GO:0140588">
    <property type="term" value="P:chromatin looping"/>
    <property type="evidence" value="ECO:0007669"/>
    <property type="project" value="InterPro"/>
</dbReference>
<evidence type="ECO:0000313" key="3">
    <source>
        <dbReference type="Proteomes" id="UP000054270"/>
    </source>
</evidence>
<dbReference type="AlphaFoldDB" id="A0A0D2P2D2"/>
<dbReference type="GO" id="GO:0034087">
    <property type="term" value="P:establishment of mitotic sister chromatid cohesion"/>
    <property type="evidence" value="ECO:0007669"/>
    <property type="project" value="TreeGrafter"/>
</dbReference>
<dbReference type="GO" id="GO:0061775">
    <property type="term" value="F:cohesin loader activity"/>
    <property type="evidence" value="ECO:0007669"/>
    <property type="project" value="InterPro"/>
</dbReference>
<accession>A0A0D2P2D2</accession>
<dbReference type="STRING" id="945553.A0A0D2P2D2"/>
<gene>
    <name evidence="2" type="ORF">HYPSUDRAFT_208513</name>
</gene>
<dbReference type="PANTHER" id="PTHR21704">
    <property type="entry name" value="NIPPED-B-LIKE PROTEIN DELANGIN SCC2-RELATED"/>
    <property type="match status" value="1"/>
</dbReference>
<dbReference type="GO" id="GO:0071169">
    <property type="term" value="P:establishment of protein localization to chromatin"/>
    <property type="evidence" value="ECO:0007669"/>
    <property type="project" value="TreeGrafter"/>
</dbReference>
<dbReference type="InterPro" id="IPR033031">
    <property type="entry name" value="Scc2/Nipped-B"/>
</dbReference>
<dbReference type="GO" id="GO:0090694">
    <property type="term" value="C:Scc2-Scc4 cohesin loading complex"/>
    <property type="evidence" value="ECO:0007669"/>
    <property type="project" value="TreeGrafter"/>
</dbReference>
<dbReference type="GO" id="GO:0003682">
    <property type="term" value="F:chromatin binding"/>
    <property type="evidence" value="ECO:0007669"/>
    <property type="project" value="TreeGrafter"/>
</dbReference>
<evidence type="ECO:0000313" key="2">
    <source>
        <dbReference type="EMBL" id="KJA14685.1"/>
    </source>
</evidence>
<feature type="region of interest" description="Disordered" evidence="1">
    <location>
        <begin position="36"/>
        <end position="80"/>
    </location>
</feature>
<feature type="region of interest" description="Disordered" evidence="1">
    <location>
        <begin position="377"/>
        <end position="409"/>
    </location>
</feature>
<evidence type="ECO:0000256" key="1">
    <source>
        <dbReference type="SAM" id="MobiDB-lite"/>
    </source>
</evidence>
<organism evidence="2 3">
    <name type="scientific">Hypholoma sublateritium (strain FD-334 SS-4)</name>
    <dbReference type="NCBI Taxonomy" id="945553"/>
    <lineage>
        <taxon>Eukaryota</taxon>
        <taxon>Fungi</taxon>
        <taxon>Dikarya</taxon>
        <taxon>Basidiomycota</taxon>
        <taxon>Agaricomycotina</taxon>
        <taxon>Agaricomycetes</taxon>
        <taxon>Agaricomycetidae</taxon>
        <taxon>Agaricales</taxon>
        <taxon>Agaricineae</taxon>
        <taxon>Strophariaceae</taxon>
        <taxon>Hypholoma</taxon>
    </lineage>
</organism>
<sequence length="409" mass="45054">MSYNHVTPTHKRIVNNAYVSILPSPWSTLALTRKTNGSSGKWQASDDLGGYESQDDGPSSPSKRSGLSDSVKSSARRTGDRYERGLEKLTSLIEDVFEAEDTLSSEMEASDLNHFFSALSVDLSRPMLAAGVVCKLTKYIGPVARPTKRLRQATGGVLGTPRERSHGGRRYADALAVARGARAQRPRELRPRPVRASWRVARSKGVAPEAEHEEGHNEGLAGVVLIILILYPFVEGSAEGSATLNISPLLVSIVKNAHSMVPEHRGQLCDLFVALSAVISRINNLVNTETVAMSDSIIIQAVYIAIGPLFVVDLREERDALAAARRAIFANHEDQRSWIIEDLLASLIKLNDTKQKAGQYRLDVRIEAKKIEKTRQNSFALKRQESFSESQQAPPEPFLDGTDLERLQH</sequence>
<name>A0A0D2P2D2_HYPSF</name>
<dbReference type="GO" id="GO:1990414">
    <property type="term" value="P:replication-born double-strand break repair via sister chromatid exchange"/>
    <property type="evidence" value="ECO:0007669"/>
    <property type="project" value="TreeGrafter"/>
</dbReference>
<dbReference type="Proteomes" id="UP000054270">
    <property type="component" value="Unassembled WGS sequence"/>
</dbReference>
<protein>
    <submittedName>
        <fullName evidence="2">Uncharacterized protein</fullName>
    </submittedName>
</protein>
<keyword evidence="3" id="KW-1185">Reference proteome</keyword>
<dbReference type="EMBL" id="KN817669">
    <property type="protein sequence ID" value="KJA14685.1"/>
    <property type="molecule type" value="Genomic_DNA"/>
</dbReference>
<dbReference type="PANTHER" id="PTHR21704:SF18">
    <property type="entry name" value="NIPPED-B-LIKE PROTEIN"/>
    <property type="match status" value="1"/>
</dbReference>
<reference evidence="3" key="1">
    <citation type="submission" date="2014-04" db="EMBL/GenBank/DDBJ databases">
        <title>Evolutionary Origins and Diversification of the Mycorrhizal Mutualists.</title>
        <authorList>
            <consortium name="DOE Joint Genome Institute"/>
            <consortium name="Mycorrhizal Genomics Consortium"/>
            <person name="Kohler A."/>
            <person name="Kuo A."/>
            <person name="Nagy L.G."/>
            <person name="Floudas D."/>
            <person name="Copeland A."/>
            <person name="Barry K.W."/>
            <person name="Cichocki N."/>
            <person name="Veneault-Fourrey C."/>
            <person name="LaButti K."/>
            <person name="Lindquist E.A."/>
            <person name="Lipzen A."/>
            <person name="Lundell T."/>
            <person name="Morin E."/>
            <person name="Murat C."/>
            <person name="Riley R."/>
            <person name="Ohm R."/>
            <person name="Sun H."/>
            <person name="Tunlid A."/>
            <person name="Henrissat B."/>
            <person name="Grigoriev I.V."/>
            <person name="Hibbett D.S."/>
            <person name="Martin F."/>
        </authorList>
    </citation>
    <scope>NUCLEOTIDE SEQUENCE [LARGE SCALE GENOMIC DNA]</scope>
    <source>
        <strain evidence="3">FD-334 SS-4</strain>
    </source>
</reference>